<proteinExistence type="predicted"/>
<dbReference type="EMBL" id="BDGG01000001">
    <property type="protein sequence ID" value="GAU88698.1"/>
    <property type="molecule type" value="Genomic_DNA"/>
</dbReference>
<organism evidence="3 4">
    <name type="scientific">Ramazzottius varieornatus</name>
    <name type="common">Water bear</name>
    <name type="synonym">Tardigrade</name>
    <dbReference type="NCBI Taxonomy" id="947166"/>
    <lineage>
        <taxon>Eukaryota</taxon>
        <taxon>Metazoa</taxon>
        <taxon>Ecdysozoa</taxon>
        <taxon>Tardigrada</taxon>
        <taxon>Eutardigrada</taxon>
        <taxon>Parachela</taxon>
        <taxon>Hypsibioidea</taxon>
        <taxon>Ramazzottiidae</taxon>
        <taxon>Ramazzottius</taxon>
    </lineage>
</organism>
<evidence type="ECO:0000313" key="3">
    <source>
        <dbReference type="EMBL" id="GAU88698.1"/>
    </source>
</evidence>
<evidence type="ECO:0000256" key="1">
    <source>
        <dbReference type="SAM" id="MobiDB-lite"/>
    </source>
</evidence>
<feature type="signal peptide" evidence="2">
    <location>
        <begin position="1"/>
        <end position="15"/>
    </location>
</feature>
<evidence type="ECO:0000313" key="4">
    <source>
        <dbReference type="Proteomes" id="UP000186922"/>
    </source>
</evidence>
<gene>
    <name evidence="3" type="primary">RvY_01342-1</name>
    <name evidence="3" type="synonym">RvY_01342.1</name>
    <name evidence="3" type="ORF">RvY_01342</name>
</gene>
<evidence type="ECO:0000256" key="2">
    <source>
        <dbReference type="SAM" id="SignalP"/>
    </source>
</evidence>
<keyword evidence="4" id="KW-1185">Reference proteome</keyword>
<keyword evidence="2" id="KW-0732">Signal</keyword>
<dbReference type="Proteomes" id="UP000186922">
    <property type="component" value="Unassembled WGS sequence"/>
</dbReference>
<feature type="compositionally biased region" description="Low complexity" evidence="1">
    <location>
        <begin position="114"/>
        <end position="128"/>
    </location>
</feature>
<name>A0A1D1UR80_RAMVA</name>
<protein>
    <submittedName>
        <fullName evidence="3">Uncharacterized protein</fullName>
    </submittedName>
</protein>
<reference evidence="3 4" key="1">
    <citation type="journal article" date="2016" name="Nat. Commun.">
        <title>Extremotolerant tardigrade genome and improved radiotolerance of human cultured cells by tardigrade-unique protein.</title>
        <authorList>
            <person name="Hashimoto T."/>
            <person name="Horikawa D.D."/>
            <person name="Saito Y."/>
            <person name="Kuwahara H."/>
            <person name="Kozuka-Hata H."/>
            <person name="Shin-I T."/>
            <person name="Minakuchi Y."/>
            <person name="Ohishi K."/>
            <person name="Motoyama A."/>
            <person name="Aizu T."/>
            <person name="Enomoto A."/>
            <person name="Kondo K."/>
            <person name="Tanaka S."/>
            <person name="Hara Y."/>
            <person name="Koshikawa S."/>
            <person name="Sagara H."/>
            <person name="Miura T."/>
            <person name="Yokobori S."/>
            <person name="Miyagawa K."/>
            <person name="Suzuki Y."/>
            <person name="Kubo T."/>
            <person name="Oyama M."/>
            <person name="Kohara Y."/>
            <person name="Fujiyama A."/>
            <person name="Arakawa K."/>
            <person name="Katayama T."/>
            <person name="Toyoda A."/>
            <person name="Kunieda T."/>
        </authorList>
    </citation>
    <scope>NUCLEOTIDE SEQUENCE [LARGE SCALE GENOMIC DNA]</scope>
    <source>
        <strain evidence="3 4">YOKOZUNA-1</strain>
    </source>
</reference>
<feature type="compositionally biased region" description="Polar residues" evidence="1">
    <location>
        <begin position="104"/>
        <end position="113"/>
    </location>
</feature>
<dbReference type="AlphaFoldDB" id="A0A1D1UR80"/>
<feature type="compositionally biased region" description="Basic and acidic residues" evidence="1">
    <location>
        <begin position="135"/>
        <end position="145"/>
    </location>
</feature>
<feature type="region of interest" description="Disordered" evidence="1">
    <location>
        <begin position="91"/>
        <end position="189"/>
    </location>
</feature>
<feature type="compositionally biased region" description="Basic and acidic residues" evidence="1">
    <location>
        <begin position="171"/>
        <end position="183"/>
    </location>
</feature>
<accession>A0A1D1UR80</accession>
<feature type="chain" id="PRO_5013153498" evidence="2">
    <location>
        <begin position="16"/>
        <end position="382"/>
    </location>
</feature>
<comment type="caution">
    <text evidence="3">The sequence shown here is derived from an EMBL/GenBank/DDBJ whole genome shotgun (WGS) entry which is preliminary data.</text>
</comment>
<sequence length="382" mass="41903">MRIIIVLSLCLSALAVDQQSAVADRATSVAETLIDPTSLASSYPNVRQARENSFGSIASVLSGGQGTSMFAGLMSGFTGLLDKFSTSMGGPKMPAAMSKALDQMRSSADTPSNGASGTSGTGTATGTAPRMTKPTRADFEKEFQRRQKIKGRNMDINKFIPPGITRRKRQTKSDMIKKGKKEGPQTTQGRLSSNMNIILITIMEMFKGLGNIISSPIARTSESLKKQRETFKTMVENPSEAPNTVFGMLRSRREVKNQVSDEGEKDGANSIDVTAKELAIVHQRNWFTFFRSYNSTLECSEWEFCRMAKQNNELRTPSAKSGGKFLSYVVSGVRDRHGRTGERLTQAVDCCLSDDLAQAEQCENFYQNQCLEAEPSYVLAKD</sequence>
<dbReference type="OrthoDB" id="10543333at2759"/>